<dbReference type="PANTHER" id="PTHR43547">
    <property type="entry name" value="TWO-COMPONENT HISTIDINE KINASE"/>
    <property type="match status" value="1"/>
</dbReference>
<dbReference type="SUPFAM" id="SSF55874">
    <property type="entry name" value="ATPase domain of HSP90 chaperone/DNA topoisomerase II/histidine kinase"/>
    <property type="match status" value="1"/>
</dbReference>
<keyword evidence="10" id="KW-1185">Reference proteome</keyword>
<dbReference type="SMART" id="SM00448">
    <property type="entry name" value="REC"/>
    <property type="match status" value="1"/>
</dbReference>
<feature type="transmembrane region" description="Helical" evidence="5">
    <location>
        <begin position="76"/>
        <end position="95"/>
    </location>
</feature>
<dbReference type="Pfam" id="PF00072">
    <property type="entry name" value="Response_reg"/>
    <property type="match status" value="1"/>
</dbReference>
<evidence type="ECO:0000313" key="9">
    <source>
        <dbReference type="EMBL" id="MFC3460780.1"/>
    </source>
</evidence>
<dbReference type="CDD" id="cd00082">
    <property type="entry name" value="HisKA"/>
    <property type="match status" value="1"/>
</dbReference>
<evidence type="ECO:0000256" key="4">
    <source>
        <dbReference type="PROSITE-ProRule" id="PRU00169"/>
    </source>
</evidence>
<feature type="modified residue" description="4-aspartylphosphate" evidence="4">
    <location>
        <position position="584"/>
    </location>
</feature>
<dbReference type="CDD" id="cd16922">
    <property type="entry name" value="HATPase_EvgS-ArcB-TorS-like"/>
    <property type="match status" value="1"/>
</dbReference>
<dbReference type="PANTHER" id="PTHR43547:SF2">
    <property type="entry name" value="HYBRID SIGNAL TRANSDUCTION HISTIDINE KINASE C"/>
    <property type="match status" value="1"/>
</dbReference>
<evidence type="ECO:0000259" key="7">
    <source>
        <dbReference type="PROSITE" id="PS50110"/>
    </source>
</evidence>
<dbReference type="Pfam" id="PF03707">
    <property type="entry name" value="MHYT"/>
    <property type="match status" value="4"/>
</dbReference>
<dbReference type="SUPFAM" id="SSF52172">
    <property type="entry name" value="CheY-like"/>
    <property type="match status" value="1"/>
</dbReference>
<protein>
    <recommendedName>
        <fullName evidence="2">histidine kinase</fullName>
        <ecNumber evidence="2">2.7.13.3</ecNumber>
    </recommendedName>
</protein>
<proteinExistence type="predicted"/>
<comment type="catalytic activity">
    <reaction evidence="1">
        <text>ATP + protein L-histidine = ADP + protein N-phospho-L-histidine.</text>
        <dbReference type="EC" id="2.7.13.3"/>
    </reaction>
</comment>
<dbReference type="InterPro" id="IPR001789">
    <property type="entry name" value="Sig_transdc_resp-reg_receiver"/>
</dbReference>
<dbReference type="InterPro" id="IPR003661">
    <property type="entry name" value="HisK_dim/P_dom"/>
</dbReference>
<evidence type="ECO:0000259" key="6">
    <source>
        <dbReference type="PROSITE" id="PS50109"/>
    </source>
</evidence>
<dbReference type="InterPro" id="IPR036890">
    <property type="entry name" value="HATPase_C_sf"/>
</dbReference>
<feature type="domain" description="MHYT" evidence="8">
    <location>
        <begin position="6"/>
        <end position="199"/>
    </location>
</feature>
<evidence type="ECO:0000256" key="1">
    <source>
        <dbReference type="ARBA" id="ARBA00000085"/>
    </source>
</evidence>
<reference evidence="10" key="1">
    <citation type="journal article" date="2019" name="Int. J. Syst. Evol. Microbiol.">
        <title>The Global Catalogue of Microorganisms (GCM) 10K type strain sequencing project: providing services to taxonomists for standard genome sequencing and annotation.</title>
        <authorList>
            <consortium name="The Broad Institute Genomics Platform"/>
            <consortium name="The Broad Institute Genome Sequencing Center for Infectious Disease"/>
            <person name="Wu L."/>
            <person name="Ma J."/>
        </authorList>
    </citation>
    <scope>NUCLEOTIDE SEQUENCE [LARGE SCALE GENOMIC DNA]</scope>
    <source>
        <strain evidence="10">CCM 7480</strain>
    </source>
</reference>
<dbReference type="EMBL" id="JBHRVV010000001">
    <property type="protein sequence ID" value="MFC3460780.1"/>
    <property type="molecule type" value="Genomic_DNA"/>
</dbReference>
<evidence type="ECO:0000259" key="8">
    <source>
        <dbReference type="PROSITE" id="PS50924"/>
    </source>
</evidence>
<dbReference type="EC" id="2.7.13.3" evidence="2"/>
<feature type="transmembrane region" description="Helical" evidence="5">
    <location>
        <begin position="140"/>
        <end position="160"/>
    </location>
</feature>
<dbReference type="SMART" id="SM00387">
    <property type="entry name" value="HATPase_c"/>
    <property type="match status" value="1"/>
</dbReference>
<keyword evidence="5" id="KW-0812">Transmembrane</keyword>
<dbReference type="Pfam" id="PF02518">
    <property type="entry name" value="HATPase_c"/>
    <property type="match status" value="1"/>
</dbReference>
<dbReference type="Gene3D" id="3.40.50.2300">
    <property type="match status" value="1"/>
</dbReference>
<evidence type="ECO:0000313" key="10">
    <source>
        <dbReference type="Proteomes" id="UP001595665"/>
    </source>
</evidence>
<accession>A0ABV7PRG2</accession>
<dbReference type="SUPFAM" id="SSF47384">
    <property type="entry name" value="Homodimeric domain of signal transducing histidine kinase"/>
    <property type="match status" value="1"/>
</dbReference>
<feature type="transmembrane region" description="Helical" evidence="5">
    <location>
        <begin position="172"/>
        <end position="196"/>
    </location>
</feature>
<dbReference type="Proteomes" id="UP001595665">
    <property type="component" value="Unassembled WGS sequence"/>
</dbReference>
<dbReference type="InterPro" id="IPR004358">
    <property type="entry name" value="Sig_transdc_His_kin-like_C"/>
</dbReference>
<keyword evidence="3 4" id="KW-0597">Phosphoprotein</keyword>
<dbReference type="RefSeq" id="WP_379737176.1">
    <property type="nucleotide sequence ID" value="NZ_JBHRVV010000001.1"/>
</dbReference>
<feature type="transmembrane region" description="Helical" evidence="5">
    <location>
        <begin position="216"/>
        <end position="237"/>
    </location>
</feature>
<sequence length="668" mass="70996">MLIGRYDPSLVLVSVLVAVFASYTALSVAGRVKQAHGYASWAWTAGGALAMGGGIWAMHFIGMLAFHLPIPLGYDLSLTVLSLLLPILVCGMALWQLRAPVLAPRHLASSALLTGVGINAMHYTGMAAMRMAPGIEYDPLLFALSVLIAVAASAGALWIAFRLRQGASGAWLVQLAAALVMGFAVAGMHYTGMAAARFPAGSVCLAADGWINPRNLALIVTVVIVGILLVALLVSVYDARLQARAASLDASLAIAEERRTLYLHEVEARVEAERMNQLKDEFLSTVSHELRTPLNAILGWSQLLGKGPVGDEMLRKGLETIERNARAQAQLVDDLLDMSRILSGKVRLDLQPVRPAEFVGTVVESLGPTALAKRIRLDAELDQEAGPVLADSGRMQQVMWNLVSNAIKFTPAGGAVEVALWREDEQVAIRVRDTGAGIRADFLPYVFDRFRQSDTSTTRQHGGLGLGLSIVRQLVELHGGTVGVDSAGEGQGATFTVRLPLQPALPQWAQAPDAAPGEAQAAGVQAPLPDLSGTTILALDDDADSLDVVRTVLQGAGAEVIAAVSPLDALRLLQERRPQLLVSDIGMPDMDGFELIRRVRALADNQLCMVPALALSAFARKEDRERAFACGFTDYIVKPVTPALLVEAVAALLDAGARSAAALDATRP</sequence>
<dbReference type="InterPro" id="IPR011006">
    <property type="entry name" value="CheY-like_superfamily"/>
</dbReference>
<evidence type="ECO:0000256" key="3">
    <source>
        <dbReference type="ARBA" id="ARBA00022553"/>
    </source>
</evidence>
<dbReference type="InterPro" id="IPR003594">
    <property type="entry name" value="HATPase_dom"/>
</dbReference>
<dbReference type="InterPro" id="IPR005467">
    <property type="entry name" value="His_kinase_dom"/>
</dbReference>
<dbReference type="Gene3D" id="3.30.565.10">
    <property type="entry name" value="Histidine kinase-like ATPase, C-terminal domain"/>
    <property type="match status" value="1"/>
</dbReference>
<dbReference type="InterPro" id="IPR005330">
    <property type="entry name" value="MHYT_dom"/>
</dbReference>
<dbReference type="PRINTS" id="PR00344">
    <property type="entry name" value="BCTRLSENSOR"/>
</dbReference>
<dbReference type="SMART" id="SM00388">
    <property type="entry name" value="HisKA"/>
    <property type="match status" value="1"/>
</dbReference>
<keyword evidence="5" id="KW-1133">Transmembrane helix</keyword>
<comment type="caution">
    <text evidence="9">The sequence shown here is derived from an EMBL/GenBank/DDBJ whole genome shotgun (WGS) entry which is preliminary data.</text>
</comment>
<gene>
    <name evidence="9" type="ORF">ACFOPH_21415</name>
</gene>
<feature type="domain" description="Histidine kinase" evidence="6">
    <location>
        <begin position="285"/>
        <end position="503"/>
    </location>
</feature>
<feature type="transmembrane region" description="Helical" evidence="5">
    <location>
        <begin position="107"/>
        <end position="128"/>
    </location>
</feature>
<name>A0ABV7PRG2_9BURK</name>
<dbReference type="Pfam" id="PF00512">
    <property type="entry name" value="HisKA"/>
    <property type="match status" value="1"/>
</dbReference>
<dbReference type="InterPro" id="IPR036097">
    <property type="entry name" value="HisK_dim/P_sf"/>
</dbReference>
<feature type="transmembrane region" description="Helical" evidence="5">
    <location>
        <begin position="12"/>
        <end position="29"/>
    </location>
</feature>
<evidence type="ECO:0000256" key="5">
    <source>
        <dbReference type="PROSITE-ProRule" id="PRU00244"/>
    </source>
</evidence>
<dbReference type="PROSITE" id="PS50109">
    <property type="entry name" value="HIS_KIN"/>
    <property type="match status" value="1"/>
</dbReference>
<keyword evidence="5" id="KW-0472">Membrane</keyword>
<dbReference type="Gene3D" id="1.10.287.130">
    <property type="match status" value="1"/>
</dbReference>
<feature type="domain" description="Response regulatory" evidence="7">
    <location>
        <begin position="535"/>
        <end position="653"/>
    </location>
</feature>
<dbReference type="PROSITE" id="PS50110">
    <property type="entry name" value="RESPONSE_REGULATORY"/>
    <property type="match status" value="1"/>
</dbReference>
<feature type="transmembrane region" description="Helical" evidence="5">
    <location>
        <begin position="41"/>
        <end position="70"/>
    </location>
</feature>
<dbReference type="PROSITE" id="PS50924">
    <property type="entry name" value="MHYT"/>
    <property type="match status" value="1"/>
</dbReference>
<evidence type="ECO:0000256" key="2">
    <source>
        <dbReference type="ARBA" id="ARBA00012438"/>
    </source>
</evidence>
<organism evidence="9 10">
    <name type="scientific">Massilia haematophila</name>
    <dbReference type="NCBI Taxonomy" id="457923"/>
    <lineage>
        <taxon>Bacteria</taxon>
        <taxon>Pseudomonadati</taxon>
        <taxon>Pseudomonadota</taxon>
        <taxon>Betaproteobacteria</taxon>
        <taxon>Burkholderiales</taxon>
        <taxon>Oxalobacteraceae</taxon>
        <taxon>Telluria group</taxon>
        <taxon>Massilia</taxon>
    </lineage>
</organism>